<dbReference type="Proteomes" id="UP000001058">
    <property type="component" value="Unassembled WGS sequence"/>
</dbReference>
<name>D8TRJ0_VOLCA</name>
<evidence type="ECO:0000313" key="2">
    <source>
        <dbReference type="EMBL" id="EFJ50003.1"/>
    </source>
</evidence>
<evidence type="ECO:0000313" key="3">
    <source>
        <dbReference type="Proteomes" id="UP000001058"/>
    </source>
</evidence>
<evidence type="ECO:0000256" key="1">
    <source>
        <dbReference type="SAM" id="MobiDB-lite"/>
    </source>
</evidence>
<dbReference type="InParanoid" id="D8TRJ0"/>
<feature type="region of interest" description="Disordered" evidence="1">
    <location>
        <begin position="1"/>
        <end position="24"/>
    </location>
</feature>
<dbReference type="AlphaFoldDB" id="D8TRJ0"/>
<sequence>MAPSPASQRAARLRPMQQRTQPRYQYYLSLPSAYHQNYQQALGKHQPQGQQQQQGQQAQEQEHQQQQQLEQKQEQEQKQERLWPLILFLHGAGEGGPGGLEKVKLHGVPRLVAAHCGEEAARKAGSRPEPVNMECAELVGEGAITVSPQQQQQQM</sequence>
<organism evidence="3">
    <name type="scientific">Volvox carteri f. nagariensis</name>
    <dbReference type="NCBI Taxonomy" id="3068"/>
    <lineage>
        <taxon>Eukaryota</taxon>
        <taxon>Viridiplantae</taxon>
        <taxon>Chlorophyta</taxon>
        <taxon>core chlorophytes</taxon>
        <taxon>Chlorophyceae</taxon>
        <taxon>CS clade</taxon>
        <taxon>Chlamydomonadales</taxon>
        <taxon>Volvocaceae</taxon>
        <taxon>Volvox</taxon>
    </lineage>
</organism>
<reference evidence="2 3" key="1">
    <citation type="journal article" date="2010" name="Science">
        <title>Genomic analysis of organismal complexity in the multicellular green alga Volvox carteri.</title>
        <authorList>
            <person name="Prochnik S.E."/>
            <person name="Umen J."/>
            <person name="Nedelcu A.M."/>
            <person name="Hallmann A."/>
            <person name="Miller S.M."/>
            <person name="Nishii I."/>
            <person name="Ferris P."/>
            <person name="Kuo A."/>
            <person name="Mitros T."/>
            <person name="Fritz-Laylin L.K."/>
            <person name="Hellsten U."/>
            <person name="Chapman J."/>
            <person name="Simakov O."/>
            <person name="Rensing S.A."/>
            <person name="Terry A."/>
            <person name="Pangilinan J."/>
            <person name="Kapitonov V."/>
            <person name="Jurka J."/>
            <person name="Salamov A."/>
            <person name="Shapiro H."/>
            <person name="Schmutz J."/>
            <person name="Grimwood J."/>
            <person name="Lindquist E."/>
            <person name="Lucas S."/>
            <person name="Grigoriev I.V."/>
            <person name="Schmitt R."/>
            <person name="Kirk D."/>
            <person name="Rokhsar D.S."/>
        </authorList>
    </citation>
    <scope>NUCLEOTIDE SEQUENCE [LARGE SCALE GENOMIC DNA]</scope>
    <source>
        <strain evidence="3">f. Nagariensis / Eve</strain>
    </source>
</reference>
<proteinExistence type="predicted"/>
<accession>D8TRJ0</accession>
<feature type="region of interest" description="Disordered" evidence="1">
    <location>
        <begin position="37"/>
        <end position="76"/>
    </location>
</feature>
<dbReference type="KEGG" id="vcn:VOLCADRAFT_89372"/>
<dbReference type="EMBL" id="GL378333">
    <property type="protein sequence ID" value="EFJ50003.1"/>
    <property type="molecule type" value="Genomic_DNA"/>
</dbReference>
<gene>
    <name evidence="2" type="ORF">VOLCADRAFT_89372</name>
</gene>
<dbReference type="RefSeq" id="XP_002949068.1">
    <property type="nucleotide sequence ID" value="XM_002949022.1"/>
</dbReference>
<evidence type="ECO:0008006" key="4">
    <source>
        <dbReference type="Google" id="ProtNLM"/>
    </source>
</evidence>
<feature type="compositionally biased region" description="Low complexity" evidence="1">
    <location>
        <begin position="39"/>
        <end position="70"/>
    </location>
</feature>
<dbReference type="GeneID" id="9623773"/>
<protein>
    <recommendedName>
        <fullName evidence="4">Phospholipase/carboxylesterase/thioesterase domain-containing protein</fullName>
    </recommendedName>
</protein>
<keyword evidence="3" id="KW-1185">Reference proteome</keyword>